<evidence type="ECO:0000256" key="1">
    <source>
        <dbReference type="SAM" id="SignalP"/>
    </source>
</evidence>
<evidence type="ECO:0000313" key="3">
    <source>
        <dbReference type="Proteomes" id="UP000315312"/>
    </source>
</evidence>
<dbReference type="GO" id="GO:0003755">
    <property type="term" value="F:peptidyl-prolyl cis-trans isomerase activity"/>
    <property type="evidence" value="ECO:0007669"/>
    <property type="project" value="InterPro"/>
</dbReference>
<dbReference type="PROSITE" id="PS00018">
    <property type="entry name" value="EF_HAND_1"/>
    <property type="match status" value="1"/>
</dbReference>
<proteinExistence type="predicted"/>
<keyword evidence="1" id="KW-0732">Signal</keyword>
<dbReference type="Gene3D" id="3.10.50.40">
    <property type="match status" value="1"/>
</dbReference>
<dbReference type="InterPro" id="IPR018247">
    <property type="entry name" value="EF_Hand_1_Ca_BS"/>
</dbReference>
<keyword evidence="3" id="KW-1185">Reference proteome</keyword>
<dbReference type="OrthoDB" id="1424215at2"/>
<reference evidence="2 3" key="1">
    <citation type="journal article" date="2015" name="Stand. Genomic Sci.">
        <title>Genomic Encyclopedia of Bacterial and Archaeal Type Strains, Phase III: the genomes of soil and plant-associated and newly described type strains.</title>
        <authorList>
            <person name="Whitman W.B."/>
            <person name="Woyke T."/>
            <person name="Klenk H.P."/>
            <person name="Zhou Y."/>
            <person name="Lilburn T.G."/>
            <person name="Beck B.J."/>
            <person name="De Vos P."/>
            <person name="Vandamme P."/>
            <person name="Eisen J.A."/>
            <person name="Garrity G."/>
            <person name="Hugenholtz P."/>
            <person name="Kyrpides N.C."/>
        </authorList>
    </citation>
    <scope>NUCLEOTIDE SEQUENCE [LARGE SCALE GENOMIC DNA]</scope>
    <source>
        <strain evidence="2 3">CGMCC 1.6844</strain>
    </source>
</reference>
<dbReference type="SUPFAM" id="SSF54534">
    <property type="entry name" value="FKBP-like"/>
    <property type="match status" value="1"/>
</dbReference>
<dbReference type="AlphaFoldDB" id="A0A562KJR9"/>
<comment type="caution">
    <text evidence="2">The sequence shown here is derived from an EMBL/GenBank/DDBJ whole genome shotgun (WGS) entry which is preliminary data.</text>
</comment>
<protein>
    <recommendedName>
        <fullName evidence="4">Peptidylprolyl isomerase</fullName>
    </recommendedName>
</protein>
<dbReference type="InterPro" id="IPR046357">
    <property type="entry name" value="PPIase_dom_sf"/>
</dbReference>
<feature type="signal peptide" evidence="1">
    <location>
        <begin position="1"/>
        <end position="22"/>
    </location>
</feature>
<accession>A0A562KJR9</accession>
<organism evidence="2 3">
    <name type="scientific">Flavobacterium cheniae</name>
    <dbReference type="NCBI Taxonomy" id="295428"/>
    <lineage>
        <taxon>Bacteria</taxon>
        <taxon>Pseudomonadati</taxon>
        <taxon>Bacteroidota</taxon>
        <taxon>Flavobacteriia</taxon>
        <taxon>Flavobacteriales</taxon>
        <taxon>Flavobacteriaceae</taxon>
        <taxon>Flavobacterium</taxon>
    </lineage>
</organism>
<evidence type="ECO:0008006" key="4">
    <source>
        <dbReference type="Google" id="ProtNLM"/>
    </source>
</evidence>
<gene>
    <name evidence="2" type="ORF">IP97_01336</name>
</gene>
<feature type="chain" id="PRO_5022694947" description="Peptidylprolyl isomerase" evidence="1">
    <location>
        <begin position="23"/>
        <end position="328"/>
    </location>
</feature>
<name>A0A562KJR9_9FLAO</name>
<evidence type="ECO:0000313" key="2">
    <source>
        <dbReference type="EMBL" id="TWH95658.1"/>
    </source>
</evidence>
<dbReference type="Proteomes" id="UP000315312">
    <property type="component" value="Unassembled WGS sequence"/>
</dbReference>
<dbReference type="RefSeq" id="WP_133607662.1">
    <property type="nucleotide sequence ID" value="NZ_SNZC01000001.1"/>
</dbReference>
<dbReference type="PROSITE" id="PS51257">
    <property type="entry name" value="PROKAR_LIPOPROTEIN"/>
    <property type="match status" value="1"/>
</dbReference>
<dbReference type="EMBL" id="VLKM01000004">
    <property type="protein sequence ID" value="TWH95658.1"/>
    <property type="molecule type" value="Genomic_DNA"/>
</dbReference>
<sequence length="328" mass="36979">MKSLIKIVLVLGLFIGFYSCQPDDSTTIVPARPYDEVYEEDILKIEEFLDTHYVTVDADFNTVFTKIPDGGAQVPVSDMPELEFKEVDLHDITYKVYYLKLREGIGESPTRVDSTLVAYKGNTIYKGTVDGVTVYDQSVFEENVNPIWFNLDGVIKGWAEIIPQFKVGTYSSNPDGTISFQDFGVGVVFIPSGLAYFNSIRPGIQAYSNLVFNFKLYNMRRMDHDRDGILSMYEYGPSFDQDPIDTDGDDRPDYLDVDDDADGVLTKTERSFTYLDGTVTKTAYYPYFGALVDDAATPYDDTRGIPSCSGDFTTPTRLRRHLDPACRN</sequence>